<gene>
    <name evidence="1" type="ORF">ACFQIC_20385</name>
</gene>
<dbReference type="Gene3D" id="3.40.50.720">
    <property type="entry name" value="NAD(P)-binding Rossmann-like Domain"/>
    <property type="match status" value="1"/>
</dbReference>
<evidence type="ECO:0000313" key="1">
    <source>
        <dbReference type="EMBL" id="MFC7064155.1"/>
    </source>
</evidence>
<keyword evidence="2" id="KW-1185">Reference proteome</keyword>
<name>A0ABW2EPR4_9BACI</name>
<dbReference type="Proteomes" id="UP001596410">
    <property type="component" value="Unassembled WGS sequence"/>
</dbReference>
<dbReference type="InterPro" id="IPR036291">
    <property type="entry name" value="NAD(P)-bd_dom_sf"/>
</dbReference>
<sequence length="205" mass="23397">MIYIPDLKLRNDLESKKIGERVTMQKAIIFGGTGMLADVSRWLIKNYSHTSVVARDVERLKLLNNEQPENNLKLVSLDYKNVEAVQELIKNTIKIHGPMDTVIAWVHSDAPHSVIAIFNEITDNQTESFHFFHIIGSGDHLKSIQSALSVSNQCLYHQIQLGFVVEDQKSRWLTHKEISEGVISAIKRKEEKTVIGQVEPREMRP</sequence>
<reference evidence="2" key="1">
    <citation type="journal article" date="2019" name="Int. J. Syst. Evol. Microbiol.">
        <title>The Global Catalogue of Microorganisms (GCM) 10K type strain sequencing project: providing services to taxonomists for standard genome sequencing and annotation.</title>
        <authorList>
            <consortium name="The Broad Institute Genomics Platform"/>
            <consortium name="The Broad Institute Genome Sequencing Center for Infectious Disease"/>
            <person name="Wu L."/>
            <person name="Ma J."/>
        </authorList>
    </citation>
    <scope>NUCLEOTIDE SEQUENCE [LARGE SCALE GENOMIC DNA]</scope>
    <source>
        <strain evidence="2">CGMCC 4.1621</strain>
    </source>
</reference>
<protein>
    <submittedName>
        <fullName evidence="1">Short-chain dehydrogenase</fullName>
    </submittedName>
</protein>
<evidence type="ECO:0000313" key="2">
    <source>
        <dbReference type="Proteomes" id="UP001596410"/>
    </source>
</evidence>
<organism evidence="1 2">
    <name type="scientific">Halobacillus seohaensis</name>
    <dbReference type="NCBI Taxonomy" id="447421"/>
    <lineage>
        <taxon>Bacteria</taxon>
        <taxon>Bacillati</taxon>
        <taxon>Bacillota</taxon>
        <taxon>Bacilli</taxon>
        <taxon>Bacillales</taxon>
        <taxon>Bacillaceae</taxon>
        <taxon>Halobacillus</taxon>
    </lineage>
</organism>
<accession>A0ABW2EPR4</accession>
<dbReference type="NCBIfam" id="NF006168">
    <property type="entry name" value="PRK08309.1"/>
    <property type="match status" value="1"/>
</dbReference>
<dbReference type="EMBL" id="JBHSZV010000066">
    <property type="protein sequence ID" value="MFC7064155.1"/>
    <property type="molecule type" value="Genomic_DNA"/>
</dbReference>
<comment type="caution">
    <text evidence="1">The sequence shown here is derived from an EMBL/GenBank/DDBJ whole genome shotgun (WGS) entry which is preliminary data.</text>
</comment>
<dbReference type="SUPFAM" id="SSF51735">
    <property type="entry name" value="NAD(P)-binding Rossmann-fold domains"/>
    <property type="match status" value="1"/>
</dbReference>
<dbReference type="RefSeq" id="WP_204712260.1">
    <property type="nucleotide sequence ID" value="NZ_JBHSZV010000066.1"/>
</dbReference>
<proteinExistence type="predicted"/>